<dbReference type="GO" id="GO:0008409">
    <property type="term" value="F:5'-3' exonuclease activity"/>
    <property type="evidence" value="ECO:0007669"/>
    <property type="project" value="InterPro"/>
</dbReference>
<dbReference type="RefSeq" id="WP_158349534.1">
    <property type="nucleotide sequence ID" value="NZ_CP032996.1"/>
</dbReference>
<dbReference type="Gene3D" id="3.40.50.1010">
    <property type="entry name" value="5'-nuclease"/>
    <property type="match status" value="1"/>
</dbReference>
<proteinExistence type="predicted"/>
<dbReference type="AlphaFoldDB" id="A0A4D6YDI3"/>
<dbReference type="SMART" id="SM00279">
    <property type="entry name" value="HhH2"/>
    <property type="match status" value="1"/>
</dbReference>
<keyword evidence="2" id="KW-0378">Hydrolase</keyword>
<evidence type="ECO:0000313" key="6">
    <source>
        <dbReference type="Proteomes" id="UP000298603"/>
    </source>
</evidence>
<dbReference type="InterPro" id="IPR038969">
    <property type="entry name" value="FEN"/>
</dbReference>
<dbReference type="SUPFAM" id="SSF88723">
    <property type="entry name" value="PIN domain-like"/>
    <property type="match status" value="1"/>
</dbReference>
<dbReference type="EMBL" id="CP032996">
    <property type="protein sequence ID" value="QCI27269.1"/>
    <property type="molecule type" value="Genomic_DNA"/>
</dbReference>
<evidence type="ECO:0000259" key="4">
    <source>
        <dbReference type="SMART" id="SM00475"/>
    </source>
</evidence>
<organism evidence="5 6">
    <name type="scientific">Buchnera aphidicola</name>
    <name type="common">Therioaphis trifolii</name>
    <dbReference type="NCBI Taxonomy" id="1241884"/>
    <lineage>
        <taxon>Bacteria</taxon>
        <taxon>Pseudomonadati</taxon>
        <taxon>Pseudomonadota</taxon>
        <taxon>Gammaproteobacteria</taxon>
        <taxon>Enterobacterales</taxon>
        <taxon>Erwiniaceae</taxon>
        <taxon>Buchnera</taxon>
    </lineage>
</organism>
<keyword evidence="3" id="KW-0238">DNA-binding</keyword>
<dbReference type="InterPro" id="IPR008918">
    <property type="entry name" value="HhH2"/>
</dbReference>
<evidence type="ECO:0000256" key="1">
    <source>
        <dbReference type="ARBA" id="ARBA00022722"/>
    </source>
</evidence>
<dbReference type="PANTHER" id="PTHR42646">
    <property type="entry name" value="FLAP ENDONUCLEASE XNI"/>
    <property type="match status" value="1"/>
</dbReference>
<keyword evidence="6" id="KW-1185">Reference proteome</keyword>
<accession>A0A4D6YDI3</accession>
<dbReference type="Pfam" id="PF02739">
    <property type="entry name" value="5_3_exonuc_N"/>
    <property type="match status" value="1"/>
</dbReference>
<dbReference type="GO" id="GO:0003677">
    <property type="term" value="F:DNA binding"/>
    <property type="evidence" value="ECO:0007669"/>
    <property type="project" value="UniProtKB-KW"/>
</dbReference>
<dbReference type="OrthoDB" id="9806424at2"/>
<dbReference type="GO" id="GO:0033567">
    <property type="term" value="P:DNA replication, Okazaki fragment processing"/>
    <property type="evidence" value="ECO:0007669"/>
    <property type="project" value="InterPro"/>
</dbReference>
<dbReference type="PANTHER" id="PTHR42646:SF2">
    <property type="entry name" value="5'-3' EXONUCLEASE FAMILY PROTEIN"/>
    <property type="match status" value="1"/>
</dbReference>
<gene>
    <name evidence="5" type="ORF">D9V81_01440</name>
</gene>
<evidence type="ECO:0000313" key="5">
    <source>
        <dbReference type="EMBL" id="QCI27269.1"/>
    </source>
</evidence>
<dbReference type="SMART" id="SM00475">
    <property type="entry name" value="53EXOc"/>
    <property type="match status" value="1"/>
</dbReference>
<dbReference type="InterPro" id="IPR029060">
    <property type="entry name" value="PIN-like_dom_sf"/>
</dbReference>
<dbReference type="Gene3D" id="1.10.150.20">
    <property type="entry name" value="5' to 3' exonuclease, C-terminal subdomain"/>
    <property type="match status" value="1"/>
</dbReference>
<dbReference type="InterPro" id="IPR020046">
    <property type="entry name" value="5-3_exonucl_a-hlix_arch_N"/>
</dbReference>
<dbReference type="InterPro" id="IPR002421">
    <property type="entry name" value="5-3_exonuclease"/>
</dbReference>
<evidence type="ECO:0000256" key="3">
    <source>
        <dbReference type="ARBA" id="ARBA00023125"/>
    </source>
</evidence>
<dbReference type="FunFam" id="1.10.150.20:FF:000003">
    <property type="entry name" value="DNA polymerase I"/>
    <property type="match status" value="1"/>
</dbReference>
<protein>
    <recommendedName>
        <fullName evidence="4">5'-3' exonuclease domain-containing protein</fullName>
    </recommendedName>
</protein>
<dbReference type="InterPro" id="IPR036279">
    <property type="entry name" value="5-3_exonuclease_C_sf"/>
</dbReference>
<keyword evidence="1" id="KW-0540">Nuclease</keyword>
<dbReference type="CDD" id="cd09859">
    <property type="entry name" value="PIN_53EXO"/>
    <property type="match status" value="1"/>
</dbReference>
<feature type="domain" description="5'-3' exonuclease" evidence="4">
    <location>
        <begin position="3"/>
        <end position="265"/>
    </location>
</feature>
<dbReference type="GO" id="GO:0017108">
    <property type="term" value="F:5'-flap endonuclease activity"/>
    <property type="evidence" value="ECO:0007669"/>
    <property type="project" value="InterPro"/>
</dbReference>
<evidence type="ECO:0000256" key="2">
    <source>
        <dbReference type="ARBA" id="ARBA00022801"/>
    </source>
</evidence>
<dbReference type="InterPro" id="IPR020045">
    <property type="entry name" value="DNA_polI_H3TH"/>
</dbReference>
<dbReference type="CDD" id="cd09898">
    <property type="entry name" value="H3TH_53EXO"/>
    <property type="match status" value="1"/>
</dbReference>
<reference evidence="5 6" key="1">
    <citation type="submission" date="2018-10" db="EMBL/GenBank/DDBJ databases">
        <title>Comparative functional genomics of the obligate endosymbiont Buchnera aphidicola.</title>
        <authorList>
            <person name="Chong R.A."/>
        </authorList>
    </citation>
    <scope>NUCLEOTIDE SEQUENCE [LARGE SCALE GENOMIC DNA]</scope>
    <source>
        <strain evidence="5 6">Tma</strain>
    </source>
</reference>
<dbReference type="Proteomes" id="UP000298603">
    <property type="component" value="Chromosome"/>
</dbReference>
<name>A0A4D6YDI3_9GAMM</name>
<sequence>MKKKVIILIDGNSYLYRVYYARLKNTNKNILCFQVIYNILYIFKKILIQYKPKKFIIIFDSKKKNFRNKIFKNYKNNRPKMPDILKKISLKIKNILLNIGIPVIIIPKFEADDIIGTISKLAEKNGDYVLIGTCDKDLTQLVNKNIYILNNISNTILNSQDIYKKYGVNPNLMIDFLSLIGDQSDNIPGVLGIGKKTASILLNNIGCIKNIYNNIYKILSIKMKGRKNVIKKLYYGKKMAFLSYKLAKIKIDVKLNVKYKTLNLHSLFYPCTYDNYKYINIIYDIKNIIFNNI</sequence>
<dbReference type="Pfam" id="PF01367">
    <property type="entry name" value="5_3_exonuc"/>
    <property type="match status" value="1"/>
</dbReference>
<dbReference type="SUPFAM" id="SSF47807">
    <property type="entry name" value="5' to 3' exonuclease, C-terminal subdomain"/>
    <property type="match status" value="1"/>
</dbReference>